<dbReference type="PANTHER" id="PTHR36057:SF1">
    <property type="entry name" value="LIPOPROTEIN LIPID ATTACHMENT SITE-LIKE PROTEIN, PUTATIVE (DUF1223)-RELATED"/>
    <property type="match status" value="1"/>
</dbReference>
<proteinExistence type="predicted"/>
<reference evidence="1" key="1">
    <citation type="submission" date="2024-06" db="EMBL/GenBank/DDBJ databases">
        <title>Methylostella associata gen. nov., sp. nov., a novel Ancalomicrobiaceae-affiliated facultatively methylotrophic bacteria that feed on methanotrophs of the genus Methylococcus.</title>
        <authorList>
            <person name="Saltykova V."/>
            <person name="Danilova O.V."/>
            <person name="Oshkin I.Y."/>
            <person name="Belova S.E."/>
            <person name="Pimenov N.V."/>
            <person name="Dedysh S.N."/>
        </authorList>
    </citation>
    <scope>NUCLEOTIDE SEQUENCE</scope>
    <source>
        <strain evidence="1">S20</strain>
    </source>
</reference>
<evidence type="ECO:0000313" key="1">
    <source>
        <dbReference type="EMBL" id="XBY44103.1"/>
    </source>
</evidence>
<dbReference type="KEGG" id="mflg:ABS361_18965"/>
<protein>
    <submittedName>
        <fullName evidence="1">DUF1223 domain-containing protein</fullName>
    </submittedName>
</protein>
<gene>
    <name evidence="1" type="ORF">ABS361_18965</name>
</gene>
<dbReference type="PANTHER" id="PTHR36057">
    <property type="match status" value="1"/>
</dbReference>
<organism evidence="1">
    <name type="scientific">Methyloraptor flagellatus</name>
    <dbReference type="NCBI Taxonomy" id="3162530"/>
    <lineage>
        <taxon>Bacteria</taxon>
        <taxon>Pseudomonadati</taxon>
        <taxon>Pseudomonadota</taxon>
        <taxon>Alphaproteobacteria</taxon>
        <taxon>Hyphomicrobiales</taxon>
        <taxon>Ancalomicrobiaceae</taxon>
        <taxon>Methyloraptor</taxon>
    </lineage>
</organism>
<accession>A0AAU7X867</accession>
<dbReference type="SUPFAM" id="SSF52833">
    <property type="entry name" value="Thioredoxin-like"/>
    <property type="match status" value="1"/>
</dbReference>
<dbReference type="AlphaFoldDB" id="A0AAU7X867"/>
<dbReference type="InterPro" id="IPR010634">
    <property type="entry name" value="DUF1223"/>
</dbReference>
<dbReference type="EMBL" id="CP158568">
    <property type="protein sequence ID" value="XBY44103.1"/>
    <property type="molecule type" value="Genomic_DNA"/>
</dbReference>
<dbReference type="InterPro" id="IPR036249">
    <property type="entry name" value="Thioredoxin-like_sf"/>
</dbReference>
<sequence>MNPFLKKALLLPALIGAVGFGVLGIGFGERDPARAEEPNKVRAVLELYTSQGCSTCPPADALFNQLVQDPTLVTLSFAVDYWDYLGWKDTAARPEFTQRQRAYADARGDRTVYTPQMIVDGRLHAVGSDKAAVEKAITASTTSGPPLAVDVGLAANADSITIDIPAAAEPLPEKATVWLVLFDRSHTVPIGRGENTGKTITYSHVVRSLQAVGMWKGKATRIELPRQDLARAKGTGCAVLVQIGKEGRLGPIVGAAILPDLAS</sequence>
<dbReference type="RefSeq" id="WP_407049199.1">
    <property type="nucleotide sequence ID" value="NZ_CP158568.1"/>
</dbReference>
<dbReference type="Pfam" id="PF06764">
    <property type="entry name" value="DUF1223"/>
    <property type="match status" value="1"/>
</dbReference>
<name>A0AAU7X867_9HYPH</name>